<keyword evidence="5" id="KW-0175">Coiled coil</keyword>
<keyword evidence="9" id="KW-1185">Reference proteome</keyword>
<dbReference type="RefSeq" id="WP_159764730.1">
    <property type="nucleotide sequence ID" value="NZ_WUUT01000005.1"/>
</dbReference>
<dbReference type="OrthoDB" id="45790at2157"/>
<dbReference type="PRINTS" id="PR00507">
    <property type="entry name" value="N12N6MTFRASE"/>
</dbReference>
<dbReference type="InterPro" id="IPR003356">
    <property type="entry name" value="DNA_methylase_A-5"/>
</dbReference>
<keyword evidence="1 8" id="KW-0489">Methyltransferase</keyword>
<dbReference type="InterPro" id="IPR029063">
    <property type="entry name" value="SAM-dependent_MTases_sf"/>
</dbReference>
<dbReference type="CDD" id="cd02440">
    <property type="entry name" value="AdoMet_MTases"/>
    <property type="match status" value="1"/>
</dbReference>
<dbReference type="AlphaFoldDB" id="A0A6B0T6Q2"/>
<dbReference type="SUPFAM" id="SSF53335">
    <property type="entry name" value="S-adenosyl-L-methionine-dependent methyltransferases"/>
    <property type="match status" value="1"/>
</dbReference>
<evidence type="ECO:0000256" key="5">
    <source>
        <dbReference type="SAM" id="Coils"/>
    </source>
</evidence>
<dbReference type="InterPro" id="IPR002052">
    <property type="entry name" value="DNA_methylase_N6_adenine_CS"/>
</dbReference>
<organism evidence="8 9">
    <name type="scientific">Halovenus carboxidivorans</name>
    <dbReference type="NCBI Taxonomy" id="2692199"/>
    <lineage>
        <taxon>Archaea</taxon>
        <taxon>Methanobacteriati</taxon>
        <taxon>Methanobacteriota</taxon>
        <taxon>Stenosarchaea group</taxon>
        <taxon>Halobacteria</taxon>
        <taxon>Halobacteriales</taxon>
        <taxon>Haloarculaceae</taxon>
        <taxon>Halovenus</taxon>
    </lineage>
</organism>
<dbReference type="GO" id="GO:0008170">
    <property type="term" value="F:N-methyltransferase activity"/>
    <property type="evidence" value="ECO:0007669"/>
    <property type="project" value="InterPro"/>
</dbReference>
<evidence type="ECO:0000256" key="4">
    <source>
        <dbReference type="ARBA" id="ARBA00022747"/>
    </source>
</evidence>
<feature type="domain" description="Type II methyltransferase M.Eco57I C-terminal" evidence="7">
    <location>
        <begin position="514"/>
        <end position="783"/>
    </location>
</feature>
<feature type="domain" description="DNA methylase adenine-specific" evidence="6">
    <location>
        <begin position="225"/>
        <end position="459"/>
    </location>
</feature>
<dbReference type="Pfam" id="PF22837">
    <property type="entry name" value="M_Eco57I_C"/>
    <property type="match status" value="1"/>
</dbReference>
<dbReference type="Gene3D" id="3.40.50.150">
    <property type="entry name" value="Vaccinia Virus protein VP39"/>
    <property type="match status" value="1"/>
</dbReference>
<name>A0A6B0T6Q2_9EURY</name>
<dbReference type="PANTHER" id="PTHR33841:SF5">
    <property type="entry name" value="DNA METHYLASE (MODIFICATION METHYLASE) (METHYLTRANSFERASE)-RELATED"/>
    <property type="match status" value="1"/>
</dbReference>
<dbReference type="InterPro" id="IPR054520">
    <property type="entry name" value="M_Eco57I_C"/>
</dbReference>
<protein>
    <submittedName>
        <fullName evidence="8">N-6 DNA methylase</fullName>
    </submittedName>
</protein>
<dbReference type="GO" id="GO:0003677">
    <property type="term" value="F:DNA binding"/>
    <property type="evidence" value="ECO:0007669"/>
    <property type="project" value="InterPro"/>
</dbReference>
<keyword evidence="2" id="KW-0808">Transferase</keyword>
<keyword evidence="4" id="KW-0680">Restriction system</keyword>
<evidence type="ECO:0000256" key="1">
    <source>
        <dbReference type="ARBA" id="ARBA00022603"/>
    </source>
</evidence>
<proteinExistence type="predicted"/>
<dbReference type="PROSITE" id="PS00092">
    <property type="entry name" value="N6_MTASE"/>
    <property type="match status" value="1"/>
</dbReference>
<reference evidence="8 9" key="1">
    <citation type="submission" date="2019-12" db="EMBL/GenBank/DDBJ databases">
        <title>Isolation and characterization of three novel carbon monoxide-oxidizing members of Halobacteria from salione crusts and soils.</title>
        <authorList>
            <person name="Myers M.R."/>
            <person name="King G.M."/>
        </authorList>
    </citation>
    <scope>NUCLEOTIDE SEQUENCE [LARGE SCALE GENOMIC DNA]</scope>
    <source>
        <strain evidence="8 9">WSH3</strain>
    </source>
</reference>
<dbReference type="EMBL" id="WUUT01000005">
    <property type="protein sequence ID" value="MXR52607.1"/>
    <property type="molecule type" value="Genomic_DNA"/>
</dbReference>
<evidence type="ECO:0000313" key="9">
    <source>
        <dbReference type="Proteomes" id="UP000466535"/>
    </source>
</evidence>
<dbReference type="GO" id="GO:0032259">
    <property type="term" value="P:methylation"/>
    <property type="evidence" value="ECO:0007669"/>
    <property type="project" value="UniProtKB-KW"/>
</dbReference>
<dbReference type="InterPro" id="IPR050953">
    <property type="entry name" value="N4_N6_ade-DNA_methylase"/>
</dbReference>
<gene>
    <name evidence="8" type="ORF">GRX03_13450</name>
</gene>
<dbReference type="Proteomes" id="UP000466535">
    <property type="component" value="Unassembled WGS sequence"/>
</dbReference>
<dbReference type="GO" id="GO:0009307">
    <property type="term" value="P:DNA restriction-modification system"/>
    <property type="evidence" value="ECO:0007669"/>
    <property type="project" value="UniProtKB-KW"/>
</dbReference>
<comment type="caution">
    <text evidence="8">The sequence shown here is derived from an EMBL/GenBank/DDBJ whole genome shotgun (WGS) entry which is preliminary data.</text>
</comment>
<feature type="coiled-coil region" evidence="5">
    <location>
        <begin position="758"/>
        <end position="785"/>
    </location>
</feature>
<evidence type="ECO:0000313" key="8">
    <source>
        <dbReference type="EMBL" id="MXR52607.1"/>
    </source>
</evidence>
<dbReference type="Pfam" id="PF02384">
    <property type="entry name" value="N6_Mtase"/>
    <property type="match status" value="1"/>
</dbReference>
<evidence type="ECO:0000256" key="3">
    <source>
        <dbReference type="ARBA" id="ARBA00022691"/>
    </source>
</evidence>
<dbReference type="GO" id="GO:0009007">
    <property type="term" value="F:site-specific DNA-methyltransferase (adenine-specific) activity"/>
    <property type="evidence" value="ECO:0007669"/>
    <property type="project" value="UniProtKB-EC"/>
</dbReference>
<evidence type="ECO:0000256" key="2">
    <source>
        <dbReference type="ARBA" id="ARBA00022679"/>
    </source>
</evidence>
<evidence type="ECO:0000259" key="7">
    <source>
        <dbReference type="Pfam" id="PF22837"/>
    </source>
</evidence>
<evidence type="ECO:0000259" key="6">
    <source>
        <dbReference type="Pfam" id="PF02384"/>
    </source>
</evidence>
<dbReference type="PANTHER" id="PTHR33841">
    <property type="entry name" value="DNA METHYLTRANSFERASE YEEA-RELATED"/>
    <property type="match status" value="1"/>
</dbReference>
<keyword evidence="3" id="KW-0949">S-adenosyl-L-methionine</keyword>
<sequence length="790" mass="88952">MGSSGGRDESPVTPIGLEARRREQIEKVIDHLAGDEHDLPPPFSESELYRASVNAGIPVWEPAVKERFTRRVLDHLNYEWDPVARAFAPVAGEAVIETITTAADTVVPTLNSELSRPVRRRLEDWCELHGFGSLEHATVQRIIARQAVLSVLLQAVLYERQRKRHAWPALDTTPQNALRQIKDRIPHLGIDACVLDDVVRRFEPADLEAVLDERDRVLHSTRPAETIGKLYEALLPSEYRRTIGQHRTPPEIGTLMQTWATTGGETVLDPGMGAGGLSTPFHPRWDASTDPGDVTGIDRSPIAARMGITAQTLARQATTTQLTDFLDLSPGELDHDVDAVVCNPPYTRYQELPAEYRAERNAQAEDQTGLEIPGTSPLYAYFLYHLRQFLDPGDRAAVIVPHAFLARDYGTPLKQFLLREFHVKALLMSDPNTESVFENAQTTELILFLEARSDSAETGVTRFIRIDEKPDVPTLVDAVRTGGGEEPDWGAIQCFEQVGLDPERKWDRLFDPSDVETSPRLTPLSELADVRRGLQTGENDFFCLTQEIVDAWGIEPRFRERIVPKPKAVEGYDIRSDDWEHYRDNDRPSWLLYLTDPVEGVPTTTYDDEAGRAEWSEAAITDEPVLSVTEYLRHGLTRHETLSTRATVHRREPWYRVERGDVAPILIAPMTRSGFRFLLNDTNARHLNSYYGIYPDAGIGRTGQKALLAYLNSDFVNKIVSRAQHTLSGGLQKLEPGDVKEMPVIDPRALPDTVVSTLADYFDDLREAERNNEDKEAIINRIDAVFEREL</sequence>
<accession>A0A6B0T6Q2</accession>